<reference evidence="3" key="1">
    <citation type="submission" date="2018-04" db="EMBL/GenBank/DDBJ databases">
        <authorList>
            <person name="Harrington T."/>
            <person name="Washburn E."/>
            <person name="Bricker J."/>
            <person name="McKinney A."/>
            <person name="Betsko A.J."/>
            <person name="Garlena R.A."/>
            <person name="Russell D.A."/>
            <person name="Pope W.A."/>
            <person name="Jacobs-Sera D."/>
            <person name="Hatfull G.F."/>
        </authorList>
    </citation>
    <scope>NUCLEOTIDE SEQUENCE [LARGE SCALE GENOMIC DNA]</scope>
</reference>
<evidence type="ECO:0000313" key="3">
    <source>
        <dbReference type="Proteomes" id="UP000250774"/>
    </source>
</evidence>
<dbReference type="GeneID" id="54993533"/>
<name>A0A2Z4Q8L0_9CAUD</name>
<sequence length="106" mass="11971">MAESSDIEDVKDLLPADNDWTDDKIGLKLDAGRTVFGVVQNYWESQAARFHAAMDVNESGSVRSFSRLYDNALKQAEYWSSRVAKEEEDNEDPPIDHATVHLATRL</sequence>
<evidence type="ECO:0000256" key="1">
    <source>
        <dbReference type="SAM" id="MobiDB-lite"/>
    </source>
</evidence>
<dbReference type="Proteomes" id="UP000250774">
    <property type="component" value="Segment"/>
</dbReference>
<protein>
    <submittedName>
        <fullName evidence="2">Head-to-tail connector complex protein</fullName>
    </submittedName>
</protein>
<dbReference type="RefSeq" id="YP_009802975.1">
    <property type="nucleotide sequence ID" value="NC_047990.1"/>
</dbReference>
<accession>A0A2Z4Q8L0</accession>
<keyword evidence="3" id="KW-1185">Reference proteome</keyword>
<feature type="region of interest" description="Disordered" evidence="1">
    <location>
        <begin position="83"/>
        <end position="106"/>
    </location>
</feature>
<evidence type="ECO:0000313" key="2">
    <source>
        <dbReference type="EMBL" id="AWY06119.1"/>
    </source>
</evidence>
<gene>
    <name evidence="2" type="primary">14</name>
    <name evidence="2" type="ORF">PBI_SUZY_14</name>
</gene>
<organism evidence="2 3">
    <name type="scientific">Gordonia phage Suzy</name>
    <dbReference type="NCBI Taxonomy" id="2201430"/>
    <lineage>
        <taxon>Viruses</taxon>
        <taxon>Duplodnaviria</taxon>
        <taxon>Heunggongvirae</taxon>
        <taxon>Uroviricota</taxon>
        <taxon>Caudoviricetes</taxon>
        <taxon>Terapinvirus</taxon>
        <taxon>Terapinvirus suzy</taxon>
    </lineage>
</organism>
<dbReference type="EMBL" id="MH271313">
    <property type="protein sequence ID" value="AWY06119.1"/>
    <property type="molecule type" value="Genomic_DNA"/>
</dbReference>
<dbReference type="KEGG" id="vg:54993533"/>
<proteinExistence type="predicted"/>